<evidence type="ECO:0000313" key="2">
    <source>
        <dbReference type="Proteomes" id="UP000504615"/>
    </source>
</evidence>
<accession>A0A8N1S255</accession>
<feature type="signal peptide" evidence="1">
    <location>
        <begin position="1"/>
        <end position="19"/>
    </location>
</feature>
<protein>
    <submittedName>
        <fullName evidence="3">Uncharacterized protein LOC105422400 isoform X1</fullName>
    </submittedName>
</protein>
<dbReference type="AlphaFoldDB" id="A0A8N1S255"/>
<keyword evidence="2" id="KW-1185">Reference proteome</keyword>
<dbReference type="Proteomes" id="UP000504615">
    <property type="component" value="Unplaced"/>
</dbReference>
<dbReference type="GeneID" id="105422400"/>
<proteinExistence type="predicted"/>
<dbReference type="OrthoDB" id="7681072at2759"/>
<dbReference type="RefSeq" id="XP_025072954.1">
    <property type="nucleotide sequence ID" value="XM_025217169.1"/>
</dbReference>
<name>A0A8N1S255_9HYME</name>
<sequence length="179" mass="20821">MQPMVLFVDVLLGISCILREEGMICRIMSHDSRSTRKIARSNVDMALDLVIKRNVEKGRSGNAERVSNDCKLTHKRFRSDRMIETSVVGFSKSLVLLEMRSYISRQDWKHALRLFPRLLEYPVELEPLIWRYAFIILLHTNDPSHLCRFFERCIGNLNSSNSALLKKLLSLPLKDRPSF</sequence>
<feature type="chain" id="PRO_5035466012" evidence="1">
    <location>
        <begin position="20"/>
        <end position="179"/>
    </location>
</feature>
<evidence type="ECO:0000256" key="1">
    <source>
        <dbReference type="SAM" id="SignalP"/>
    </source>
</evidence>
<evidence type="ECO:0000313" key="3">
    <source>
        <dbReference type="RefSeq" id="XP_025072954.1"/>
    </source>
</evidence>
<organism evidence="2 3">
    <name type="scientific">Pogonomyrmex barbatus</name>
    <name type="common">red harvester ant</name>
    <dbReference type="NCBI Taxonomy" id="144034"/>
    <lineage>
        <taxon>Eukaryota</taxon>
        <taxon>Metazoa</taxon>
        <taxon>Ecdysozoa</taxon>
        <taxon>Arthropoda</taxon>
        <taxon>Hexapoda</taxon>
        <taxon>Insecta</taxon>
        <taxon>Pterygota</taxon>
        <taxon>Neoptera</taxon>
        <taxon>Endopterygota</taxon>
        <taxon>Hymenoptera</taxon>
        <taxon>Apocrita</taxon>
        <taxon>Aculeata</taxon>
        <taxon>Formicoidea</taxon>
        <taxon>Formicidae</taxon>
        <taxon>Myrmicinae</taxon>
        <taxon>Pogonomyrmex</taxon>
    </lineage>
</organism>
<keyword evidence="1" id="KW-0732">Signal</keyword>
<gene>
    <name evidence="3" type="primary">LOC105422400</name>
</gene>
<reference evidence="3" key="1">
    <citation type="submission" date="2025-08" db="UniProtKB">
        <authorList>
            <consortium name="RefSeq"/>
        </authorList>
    </citation>
    <scope>IDENTIFICATION</scope>
</reference>